<feature type="signal peptide" evidence="9">
    <location>
        <begin position="1"/>
        <end position="25"/>
    </location>
</feature>
<keyword evidence="5 7" id="KW-0408">Iron</keyword>
<dbReference type="InterPro" id="IPR001128">
    <property type="entry name" value="Cyt_P450"/>
</dbReference>
<comment type="cofactor">
    <cofactor evidence="1 7">
        <name>heme</name>
        <dbReference type="ChEBI" id="CHEBI:30413"/>
    </cofactor>
</comment>
<dbReference type="CDD" id="cd11082">
    <property type="entry name" value="CYP61_CYP710"/>
    <property type="match status" value="1"/>
</dbReference>
<sequence>MNKQVLGSLLAMIATLLVLEQAVYRYKKAHLPGAKWTIPLIGKFKDSMDPRLEGYKRQWASGELSVTSVFNIFIVIASSNEYSRKILNSPTYAEPCLTSSAKPILLKENWVFLHGKVHADYRKALNVLFTKKALSIYLPIQENIYRKYFKQWMSDPTPEPKPYMMAMRDLNMETSLRVFTGNHMDDAAAAEISDKYWLITVALQLVNFPLALPGTNVYNACQARKVAMKHLTAAAASSKRYMAEGNEPTCLLDAWIGEMIQARQGSGEEEQRRVLSREYTDHEIAMVVLSFLFASQDAMTSAIVFLFQRMSEHPEILAKVREEQYRIRGGDLEQATTLDMVDDMVYTRACVKESLRLTPPVIMVPYKTRKAFKLADDYTVPSGTMVIPSFWDSTHDATSYPEPDKFIPERWIPKEDGEQVLADKYPQNYMVWGSGPHKCIGVQYASMHLAAVIGSASVLMDWEHKVTPESSETQVLCTLFPKDGLQLKFTPRAPPS</sequence>
<dbReference type="Proteomes" id="UP000812966">
    <property type="component" value="Unassembled WGS sequence"/>
</dbReference>
<dbReference type="GO" id="GO:0020037">
    <property type="term" value="F:heme binding"/>
    <property type="evidence" value="ECO:0007669"/>
    <property type="project" value="InterPro"/>
</dbReference>
<dbReference type="PROSITE" id="PS00086">
    <property type="entry name" value="CYTOCHROME_P450"/>
    <property type="match status" value="1"/>
</dbReference>
<evidence type="ECO:0000256" key="9">
    <source>
        <dbReference type="SAM" id="SignalP"/>
    </source>
</evidence>
<organism evidence="10 11">
    <name type="scientific">Filobasidium floriforme</name>
    <dbReference type="NCBI Taxonomy" id="5210"/>
    <lineage>
        <taxon>Eukaryota</taxon>
        <taxon>Fungi</taxon>
        <taxon>Dikarya</taxon>
        <taxon>Basidiomycota</taxon>
        <taxon>Agaricomycotina</taxon>
        <taxon>Tremellomycetes</taxon>
        <taxon>Filobasidiales</taxon>
        <taxon>Filobasidiaceae</taxon>
        <taxon>Filobasidium</taxon>
    </lineage>
</organism>
<dbReference type="EMBL" id="JABELV010000008">
    <property type="protein sequence ID" value="KAG7571310.1"/>
    <property type="molecule type" value="Genomic_DNA"/>
</dbReference>
<evidence type="ECO:0000256" key="4">
    <source>
        <dbReference type="ARBA" id="ARBA00023002"/>
    </source>
</evidence>
<dbReference type="AlphaFoldDB" id="A0A8K0JSG4"/>
<evidence type="ECO:0000313" key="11">
    <source>
        <dbReference type="Proteomes" id="UP000812966"/>
    </source>
</evidence>
<dbReference type="Pfam" id="PF00067">
    <property type="entry name" value="p450"/>
    <property type="match status" value="1"/>
</dbReference>
<evidence type="ECO:0000256" key="1">
    <source>
        <dbReference type="ARBA" id="ARBA00001971"/>
    </source>
</evidence>
<dbReference type="EC" id="1.14.19.41" evidence="6"/>
<evidence type="ECO:0000256" key="5">
    <source>
        <dbReference type="ARBA" id="ARBA00023004"/>
    </source>
</evidence>
<dbReference type="PANTHER" id="PTHR24286">
    <property type="entry name" value="CYTOCHROME P450 26"/>
    <property type="match status" value="1"/>
</dbReference>
<dbReference type="PANTHER" id="PTHR24286:SF228">
    <property type="entry name" value="C-22 STEROL DESATURASE ERG5"/>
    <property type="match status" value="1"/>
</dbReference>
<evidence type="ECO:0000256" key="3">
    <source>
        <dbReference type="ARBA" id="ARBA00022723"/>
    </source>
</evidence>
<dbReference type="GO" id="GO:0004497">
    <property type="term" value="F:monooxygenase activity"/>
    <property type="evidence" value="ECO:0007669"/>
    <property type="project" value="UniProtKB-KW"/>
</dbReference>
<evidence type="ECO:0000256" key="7">
    <source>
        <dbReference type="PIRSR" id="PIRSR602403-1"/>
    </source>
</evidence>
<dbReference type="Gene3D" id="1.10.630.10">
    <property type="entry name" value="Cytochrome P450"/>
    <property type="match status" value="1"/>
</dbReference>
<dbReference type="FunFam" id="1.10.630.10:FF:000021">
    <property type="entry name" value="Cytochrome P450 61"/>
    <property type="match status" value="1"/>
</dbReference>
<comment type="caution">
    <text evidence="10">The sequence shown here is derived from an EMBL/GenBank/DDBJ whole genome shotgun (WGS) entry which is preliminary data.</text>
</comment>
<reference evidence="10" key="1">
    <citation type="submission" date="2020-04" db="EMBL/GenBank/DDBJ databases">
        <title>Analysis of mating type loci in Filobasidium floriforme.</title>
        <authorList>
            <person name="Nowrousian M."/>
        </authorList>
    </citation>
    <scope>NUCLEOTIDE SEQUENCE</scope>
    <source>
        <strain evidence="10">CBS 6242</strain>
    </source>
</reference>
<dbReference type="SUPFAM" id="SSF48264">
    <property type="entry name" value="Cytochrome P450"/>
    <property type="match status" value="1"/>
</dbReference>
<name>A0A8K0JSG4_9TREE</name>
<evidence type="ECO:0000313" key="10">
    <source>
        <dbReference type="EMBL" id="KAG7571310.1"/>
    </source>
</evidence>
<comment type="similarity">
    <text evidence="2 8">Belongs to the cytochrome P450 family.</text>
</comment>
<dbReference type="PRINTS" id="PR00385">
    <property type="entry name" value="P450"/>
</dbReference>
<dbReference type="GO" id="GO:0005506">
    <property type="term" value="F:iron ion binding"/>
    <property type="evidence" value="ECO:0007669"/>
    <property type="project" value="InterPro"/>
</dbReference>
<keyword evidence="3 7" id="KW-0479">Metal-binding</keyword>
<keyword evidence="9" id="KW-0732">Signal</keyword>
<keyword evidence="7 8" id="KW-0349">Heme</keyword>
<dbReference type="InterPro" id="IPR002403">
    <property type="entry name" value="Cyt_P450_E_grp-IV"/>
</dbReference>
<feature type="chain" id="PRO_5035463215" description="sterol 22-desaturase" evidence="9">
    <location>
        <begin position="26"/>
        <end position="496"/>
    </location>
</feature>
<dbReference type="GO" id="GO:0000249">
    <property type="term" value="F:C-22 sterol desaturase (NADPH) activity"/>
    <property type="evidence" value="ECO:0007669"/>
    <property type="project" value="UniProtKB-EC"/>
</dbReference>
<evidence type="ECO:0000256" key="2">
    <source>
        <dbReference type="ARBA" id="ARBA00010617"/>
    </source>
</evidence>
<evidence type="ECO:0000256" key="6">
    <source>
        <dbReference type="ARBA" id="ARBA00039038"/>
    </source>
</evidence>
<protein>
    <recommendedName>
        <fullName evidence="6">sterol 22-desaturase</fullName>
        <ecNumber evidence="6">1.14.19.41</ecNumber>
    </recommendedName>
</protein>
<keyword evidence="4 8" id="KW-0560">Oxidoreductase</keyword>
<dbReference type="PRINTS" id="PR00465">
    <property type="entry name" value="EP450IV"/>
</dbReference>
<keyword evidence="8" id="KW-0503">Monooxygenase</keyword>
<evidence type="ECO:0000256" key="8">
    <source>
        <dbReference type="RuleBase" id="RU000461"/>
    </source>
</evidence>
<proteinExistence type="inferred from homology"/>
<feature type="binding site" description="axial binding residue" evidence="7">
    <location>
        <position position="439"/>
    </location>
    <ligand>
        <name>heme</name>
        <dbReference type="ChEBI" id="CHEBI:30413"/>
    </ligand>
    <ligandPart>
        <name>Fe</name>
        <dbReference type="ChEBI" id="CHEBI:18248"/>
    </ligandPart>
</feature>
<dbReference type="GO" id="GO:0016125">
    <property type="term" value="P:sterol metabolic process"/>
    <property type="evidence" value="ECO:0007669"/>
    <property type="project" value="TreeGrafter"/>
</dbReference>
<accession>A0A8K0JSG4</accession>
<keyword evidence="11" id="KW-1185">Reference proteome</keyword>
<dbReference type="OrthoDB" id="1372046at2759"/>
<gene>
    <name evidence="10" type="ORF">FFLO_00662</name>
</gene>
<dbReference type="InterPro" id="IPR017972">
    <property type="entry name" value="Cyt_P450_CS"/>
</dbReference>
<dbReference type="InterPro" id="IPR036396">
    <property type="entry name" value="Cyt_P450_sf"/>
</dbReference>